<comment type="similarity">
    <text evidence="5">Belongs to the SAT4 family.</text>
</comment>
<dbReference type="GO" id="GO:0016020">
    <property type="term" value="C:membrane"/>
    <property type="evidence" value="ECO:0007669"/>
    <property type="project" value="UniProtKB-SubCell"/>
</dbReference>
<proteinExistence type="inferred from homology"/>
<dbReference type="PANTHER" id="PTHR33048">
    <property type="entry name" value="PTH11-LIKE INTEGRAL MEMBRANE PROTEIN (AFU_ORTHOLOGUE AFUA_5G11245)"/>
    <property type="match status" value="1"/>
</dbReference>
<evidence type="ECO:0000256" key="2">
    <source>
        <dbReference type="ARBA" id="ARBA00022692"/>
    </source>
</evidence>
<dbReference type="InterPro" id="IPR052337">
    <property type="entry name" value="SAT4-like"/>
</dbReference>
<dbReference type="RefSeq" id="XP_040790602.1">
    <property type="nucleotide sequence ID" value="XM_040935928.1"/>
</dbReference>
<protein>
    <recommendedName>
        <fullName evidence="7">Rhodopsin domain-containing protein</fullName>
    </recommendedName>
</protein>
<feature type="domain" description="Rhodopsin" evidence="7">
    <location>
        <begin position="32"/>
        <end position="282"/>
    </location>
</feature>
<keyword evidence="3 6" id="KW-1133">Transmembrane helix</keyword>
<feature type="transmembrane region" description="Helical" evidence="6">
    <location>
        <begin position="92"/>
        <end position="113"/>
    </location>
</feature>
<organism evidence="8 9">
    <name type="scientific">Cucurbitaria berberidis CBS 394.84</name>
    <dbReference type="NCBI Taxonomy" id="1168544"/>
    <lineage>
        <taxon>Eukaryota</taxon>
        <taxon>Fungi</taxon>
        <taxon>Dikarya</taxon>
        <taxon>Ascomycota</taxon>
        <taxon>Pezizomycotina</taxon>
        <taxon>Dothideomycetes</taxon>
        <taxon>Pleosporomycetidae</taxon>
        <taxon>Pleosporales</taxon>
        <taxon>Pleosporineae</taxon>
        <taxon>Cucurbitariaceae</taxon>
        <taxon>Cucurbitaria</taxon>
    </lineage>
</organism>
<keyword evidence="2 6" id="KW-0812">Transmembrane</keyword>
<dbReference type="AlphaFoldDB" id="A0A9P4GM93"/>
<accession>A0A9P4GM93</accession>
<dbReference type="Pfam" id="PF20684">
    <property type="entry name" value="Fung_rhodopsin"/>
    <property type="match status" value="1"/>
</dbReference>
<evidence type="ECO:0000256" key="4">
    <source>
        <dbReference type="ARBA" id="ARBA00023136"/>
    </source>
</evidence>
<feature type="transmembrane region" description="Helical" evidence="6">
    <location>
        <begin position="134"/>
        <end position="156"/>
    </location>
</feature>
<evidence type="ECO:0000256" key="1">
    <source>
        <dbReference type="ARBA" id="ARBA00004141"/>
    </source>
</evidence>
<evidence type="ECO:0000256" key="5">
    <source>
        <dbReference type="ARBA" id="ARBA00038359"/>
    </source>
</evidence>
<evidence type="ECO:0000313" key="8">
    <source>
        <dbReference type="EMBL" id="KAF1848039.1"/>
    </source>
</evidence>
<comment type="caution">
    <text evidence="8">The sequence shown here is derived from an EMBL/GenBank/DDBJ whole genome shotgun (WGS) entry which is preliminary data.</text>
</comment>
<comment type="subcellular location">
    <subcellularLocation>
        <location evidence="1">Membrane</location>
        <topology evidence="1">Multi-pass membrane protein</topology>
    </subcellularLocation>
</comment>
<evidence type="ECO:0000256" key="3">
    <source>
        <dbReference type="ARBA" id="ARBA00022989"/>
    </source>
</evidence>
<evidence type="ECO:0000256" key="6">
    <source>
        <dbReference type="SAM" id="Phobius"/>
    </source>
</evidence>
<feature type="transmembrane region" description="Helical" evidence="6">
    <location>
        <begin position="219"/>
        <end position="238"/>
    </location>
</feature>
<evidence type="ECO:0000259" key="7">
    <source>
        <dbReference type="Pfam" id="PF20684"/>
    </source>
</evidence>
<feature type="transmembrane region" description="Helical" evidence="6">
    <location>
        <begin position="49"/>
        <end position="72"/>
    </location>
</feature>
<dbReference type="OrthoDB" id="444631at2759"/>
<gene>
    <name evidence="8" type="ORF">K460DRAFT_393221</name>
</gene>
<dbReference type="GeneID" id="63853179"/>
<feature type="transmembrane region" description="Helical" evidence="6">
    <location>
        <begin position="258"/>
        <end position="280"/>
    </location>
</feature>
<reference evidence="8" key="1">
    <citation type="submission" date="2020-01" db="EMBL/GenBank/DDBJ databases">
        <authorList>
            <consortium name="DOE Joint Genome Institute"/>
            <person name="Haridas S."/>
            <person name="Albert R."/>
            <person name="Binder M."/>
            <person name="Bloem J."/>
            <person name="Labutti K."/>
            <person name="Salamov A."/>
            <person name="Andreopoulos B."/>
            <person name="Baker S.E."/>
            <person name="Barry K."/>
            <person name="Bills G."/>
            <person name="Bluhm B.H."/>
            <person name="Cannon C."/>
            <person name="Castanera R."/>
            <person name="Culley D.E."/>
            <person name="Daum C."/>
            <person name="Ezra D."/>
            <person name="Gonzalez J.B."/>
            <person name="Henrissat B."/>
            <person name="Kuo A."/>
            <person name="Liang C."/>
            <person name="Lipzen A."/>
            <person name="Lutzoni F."/>
            <person name="Magnuson J."/>
            <person name="Mondo S."/>
            <person name="Nolan M."/>
            <person name="Ohm R."/>
            <person name="Pangilinan J."/>
            <person name="Park H.-J."/>
            <person name="Ramirez L."/>
            <person name="Alfaro M."/>
            <person name="Sun H."/>
            <person name="Tritt A."/>
            <person name="Yoshinaga Y."/>
            <person name="Zwiers L.-H."/>
            <person name="Turgeon B.G."/>
            <person name="Goodwin S.B."/>
            <person name="Spatafora J.W."/>
            <person name="Crous P.W."/>
            <person name="Grigoriev I.V."/>
        </authorList>
    </citation>
    <scope>NUCLEOTIDE SEQUENCE</scope>
    <source>
        <strain evidence="8">CBS 394.84</strain>
    </source>
</reference>
<keyword evidence="9" id="KW-1185">Reference proteome</keyword>
<keyword evidence="4 6" id="KW-0472">Membrane</keyword>
<sequence>MAAAPKTPITRDELVRTNAAMLVLTSIFILSRAALHISKRKTLELPDLFIYFSYALYVALWSCYILVVPPMFRVYAVIGGERKPYATMMADGATMLRLITAGQMCFYTLLFAVKMSLLTLYRKLLAGVAGVYWKIWWGIVAFCLISWIGSVFSSIFTCNNLKEKFSKGRCGGTANEDQRIIFSLYFAYSVDVATDLAIMFLPIRLTWNLQMPKAQKMGVFVLFGSGFICIAFATLRVVQLGVDGRGKTRTPEPKWMLLWTVLECSMAIIIGCSPAFAVLIRKRMNSSKKASYNAQGYMKQGTDEIKMKSLVSSNGRAKRDRPDMFWNDTHSSQEELAKNAGHIVVKTTVHQNDELPGNTRCHVKVCAKSTQRVTTGRRAGGKYAKKKK</sequence>
<dbReference type="InterPro" id="IPR049326">
    <property type="entry name" value="Rhodopsin_dom_fungi"/>
</dbReference>
<evidence type="ECO:0000313" key="9">
    <source>
        <dbReference type="Proteomes" id="UP000800039"/>
    </source>
</evidence>
<dbReference type="EMBL" id="ML976615">
    <property type="protein sequence ID" value="KAF1848039.1"/>
    <property type="molecule type" value="Genomic_DNA"/>
</dbReference>
<dbReference type="PANTHER" id="PTHR33048:SF146">
    <property type="entry name" value="INTEGRAL MEMBRANE PROTEIN"/>
    <property type="match status" value="1"/>
</dbReference>
<feature type="transmembrane region" description="Helical" evidence="6">
    <location>
        <begin position="20"/>
        <end position="37"/>
    </location>
</feature>
<dbReference type="Proteomes" id="UP000800039">
    <property type="component" value="Unassembled WGS sequence"/>
</dbReference>
<name>A0A9P4GM93_9PLEO</name>